<reference evidence="1" key="1">
    <citation type="submission" date="2023-10" db="EMBL/GenBank/DDBJ databases">
        <authorList>
            <person name="Chen Y."/>
            <person name="Shah S."/>
            <person name="Dougan E. K."/>
            <person name="Thang M."/>
            <person name="Chan C."/>
        </authorList>
    </citation>
    <scope>NUCLEOTIDE SEQUENCE [LARGE SCALE GENOMIC DNA]</scope>
</reference>
<name>A0ABN9S4H9_9DINO</name>
<dbReference type="PANTHER" id="PTHR14614">
    <property type="entry name" value="HEPATOCELLULAR CARCINOMA-ASSOCIATED ANTIGEN"/>
    <property type="match status" value="1"/>
</dbReference>
<dbReference type="InterPro" id="IPR029063">
    <property type="entry name" value="SAM-dependent_MTases_sf"/>
</dbReference>
<accession>A0ABN9S4H9</accession>
<dbReference type="Gene3D" id="3.40.50.150">
    <property type="entry name" value="Vaccinia Virus protein VP39"/>
    <property type="match status" value="1"/>
</dbReference>
<gene>
    <name evidence="1" type="ORF">PCOR1329_LOCUS24881</name>
</gene>
<dbReference type="Pfam" id="PF10294">
    <property type="entry name" value="Methyltransf_16"/>
    <property type="match status" value="1"/>
</dbReference>
<protein>
    <recommendedName>
        <fullName evidence="3">Calmodulin-lysine N-methyltransferase</fullName>
    </recommendedName>
</protein>
<comment type="caution">
    <text evidence="1">The sequence shown here is derived from an EMBL/GenBank/DDBJ whole genome shotgun (WGS) entry which is preliminary data.</text>
</comment>
<dbReference type="EMBL" id="CAUYUJ010008624">
    <property type="protein sequence ID" value="CAK0824488.1"/>
    <property type="molecule type" value="Genomic_DNA"/>
</dbReference>
<dbReference type="InterPro" id="IPR019410">
    <property type="entry name" value="Methyltransf_16"/>
</dbReference>
<evidence type="ECO:0008006" key="3">
    <source>
        <dbReference type="Google" id="ProtNLM"/>
    </source>
</evidence>
<evidence type="ECO:0000313" key="1">
    <source>
        <dbReference type="EMBL" id="CAK0824488.1"/>
    </source>
</evidence>
<dbReference type="Proteomes" id="UP001189429">
    <property type="component" value="Unassembled WGS sequence"/>
</dbReference>
<dbReference type="SUPFAM" id="SSF53335">
    <property type="entry name" value="S-adenosyl-L-methionine-dependent methyltransferases"/>
    <property type="match status" value="1"/>
</dbReference>
<organism evidence="1 2">
    <name type="scientific">Prorocentrum cordatum</name>
    <dbReference type="NCBI Taxonomy" id="2364126"/>
    <lineage>
        <taxon>Eukaryota</taxon>
        <taxon>Sar</taxon>
        <taxon>Alveolata</taxon>
        <taxon>Dinophyceae</taxon>
        <taxon>Prorocentrales</taxon>
        <taxon>Prorocentraceae</taxon>
        <taxon>Prorocentrum</taxon>
    </lineage>
</organism>
<proteinExistence type="predicted"/>
<keyword evidence="2" id="KW-1185">Reference proteome</keyword>
<evidence type="ECO:0000313" key="2">
    <source>
        <dbReference type="Proteomes" id="UP001189429"/>
    </source>
</evidence>
<dbReference type="PANTHER" id="PTHR14614:SF163">
    <property type="entry name" value="METHYLTRANSFERASE SMALL DOMAIN-CONTAINING PROTEIN"/>
    <property type="match status" value="1"/>
</dbReference>
<sequence>MLRSPMDGVASYVEFSLQRCSEVDEGDEACSTLRIWQAAEDGIGFQVWSAALALARYLEASRSLASLRVLELGCGPGLLGIACAHLGASVTLTDKECVLPLTRKNVDCNPVPPGRTIGAVQVRELAWGSDVQEPWCGCFDLVLGSDLTYFEHLLEPLLVSVLQVATEGTEVLLAHAHRHASESKKEKLHICVCTVFGSSSEVRWQDLFGDHFDIRLVERREPGFEMARRMRIGGHVDSEPYGAAQESVPVSISWGLPPSRGEQIMA</sequence>